<accession>A0AAF3J378</accession>
<dbReference type="InterPro" id="IPR050314">
    <property type="entry name" value="Glycosyl_Hydrlase_18"/>
</dbReference>
<evidence type="ECO:0000313" key="2">
    <source>
        <dbReference type="Proteomes" id="UP000887575"/>
    </source>
</evidence>
<dbReference type="PANTHER" id="PTHR11177:SF317">
    <property type="entry name" value="CHITINASE 12-RELATED"/>
    <property type="match status" value="1"/>
</dbReference>
<dbReference type="PANTHER" id="PTHR11177">
    <property type="entry name" value="CHITINASE"/>
    <property type="match status" value="1"/>
</dbReference>
<dbReference type="GO" id="GO:0008061">
    <property type="term" value="F:chitin binding"/>
    <property type="evidence" value="ECO:0007669"/>
    <property type="project" value="InterPro"/>
</dbReference>
<evidence type="ECO:0000313" key="3">
    <source>
        <dbReference type="WBParaSite" id="MBELARI_LOCUS13402"/>
    </source>
</evidence>
<feature type="domain" description="GH18" evidence="1">
    <location>
        <begin position="20"/>
        <end position="461"/>
    </location>
</feature>
<sequence length="476" mass="54059">MGYKPFGFRMQAPRQQFLRPCWMNFWGQFKKQNNNGFSLQTYQPGMCTHIILELEWLQDEITGRSPTPVMTPESTSLQCEKIRKLISTVGLLELQSWTSNYCEFIELFTDGMTCGEVLSVVKSCTANIATVPKDNWASTNFIEKLSKLKLIDPEVKVLLSISPRTFGPFIFNELMNSTRRTEFIHAAVGYIGGKMDGLALDWDHSVWDKESYTSFVQELKFTMDELQTLTPGQSFEMALILPGDKQSLVEAYDMKNLWGGVSFAVLMPFNISNLWSKDLTIWGQMEAAQYCIEQGFLSNKLVFGAATFGYGWKISECGEIENATSKDVGATIPSYSEICDLIENGTYTVMRNQETDFAFPYLMSKNPLNPTLHPLLKRTLSEIYAKIDLTFSMNDEDLEHYYTDETTIINMVHYVKQSNFGGIMMIQPQFDDVLGSCATIDDRPGQPFPLTSIVAWELGGIKIGQTEHIEQDFFDN</sequence>
<dbReference type="GO" id="GO:0006032">
    <property type="term" value="P:chitin catabolic process"/>
    <property type="evidence" value="ECO:0007669"/>
    <property type="project" value="TreeGrafter"/>
</dbReference>
<dbReference type="InterPro" id="IPR017853">
    <property type="entry name" value="GH"/>
</dbReference>
<dbReference type="GO" id="GO:0005975">
    <property type="term" value="P:carbohydrate metabolic process"/>
    <property type="evidence" value="ECO:0007669"/>
    <property type="project" value="InterPro"/>
</dbReference>
<dbReference type="SMART" id="SM00636">
    <property type="entry name" value="Glyco_18"/>
    <property type="match status" value="1"/>
</dbReference>
<organism evidence="2 3">
    <name type="scientific">Mesorhabditis belari</name>
    <dbReference type="NCBI Taxonomy" id="2138241"/>
    <lineage>
        <taxon>Eukaryota</taxon>
        <taxon>Metazoa</taxon>
        <taxon>Ecdysozoa</taxon>
        <taxon>Nematoda</taxon>
        <taxon>Chromadorea</taxon>
        <taxon>Rhabditida</taxon>
        <taxon>Rhabditina</taxon>
        <taxon>Rhabditomorpha</taxon>
        <taxon>Rhabditoidea</taxon>
        <taxon>Rhabditidae</taxon>
        <taxon>Mesorhabditinae</taxon>
        <taxon>Mesorhabditis</taxon>
    </lineage>
</organism>
<dbReference type="InterPro" id="IPR001223">
    <property type="entry name" value="Glyco_hydro18_cat"/>
</dbReference>
<keyword evidence="2" id="KW-1185">Reference proteome</keyword>
<dbReference type="GO" id="GO:0005576">
    <property type="term" value="C:extracellular region"/>
    <property type="evidence" value="ECO:0007669"/>
    <property type="project" value="TreeGrafter"/>
</dbReference>
<dbReference type="InterPro" id="IPR011583">
    <property type="entry name" value="Chitinase_II/V-like_cat"/>
</dbReference>
<evidence type="ECO:0000259" key="1">
    <source>
        <dbReference type="PROSITE" id="PS51910"/>
    </source>
</evidence>
<reference evidence="3" key="1">
    <citation type="submission" date="2024-02" db="UniProtKB">
        <authorList>
            <consortium name="WormBaseParasite"/>
        </authorList>
    </citation>
    <scope>IDENTIFICATION</scope>
</reference>
<proteinExistence type="predicted"/>
<dbReference type="PROSITE" id="PS51910">
    <property type="entry name" value="GH18_2"/>
    <property type="match status" value="1"/>
</dbReference>
<dbReference type="Pfam" id="PF00704">
    <property type="entry name" value="Glyco_hydro_18"/>
    <property type="match status" value="1"/>
</dbReference>
<dbReference type="WBParaSite" id="MBELARI_LOCUS13402">
    <property type="protein sequence ID" value="MBELARI_LOCUS13402"/>
    <property type="gene ID" value="MBELARI_LOCUS13402"/>
</dbReference>
<dbReference type="AlphaFoldDB" id="A0AAF3J378"/>
<dbReference type="GO" id="GO:0004568">
    <property type="term" value="F:chitinase activity"/>
    <property type="evidence" value="ECO:0007669"/>
    <property type="project" value="TreeGrafter"/>
</dbReference>
<name>A0AAF3J378_9BILA</name>
<protein>
    <recommendedName>
        <fullName evidence="1">GH18 domain-containing protein</fullName>
    </recommendedName>
</protein>
<dbReference type="SUPFAM" id="SSF51445">
    <property type="entry name" value="(Trans)glycosidases"/>
    <property type="match status" value="1"/>
</dbReference>
<dbReference type="Gene3D" id="3.20.20.80">
    <property type="entry name" value="Glycosidases"/>
    <property type="match status" value="1"/>
</dbReference>
<dbReference type="Proteomes" id="UP000887575">
    <property type="component" value="Unassembled WGS sequence"/>
</dbReference>